<name>A0A317SGC8_9PEZI</name>
<sequence>MELNYSATFQAPPYQATSTGLWANKHIPAGSLILSETPILKITTISPGRSNRTPAPALAQVPEIFTNSQSQDIPTPLHSAGPAGTQLGPSQAHLVRATIRGGNLVGESTWVLPRLISRIKHSCLPNAIMAMRQILPNEEITISYYLPTVLMGDVGERRGAIWKVFGFVCYCARCRLEDRPHTVGIGGARGWDGYLRDVRMWISEGQDLGTVDGELSGGRMKKVWRGMKKWFGRRGRSERIRWDVNV</sequence>
<dbReference type="SUPFAM" id="SSF82199">
    <property type="entry name" value="SET domain"/>
    <property type="match status" value="1"/>
</dbReference>
<dbReference type="STRING" id="42249.A0A317SGC8"/>
<accession>A0A317SGC8</accession>
<keyword evidence="3" id="KW-1185">Reference proteome</keyword>
<dbReference type="Pfam" id="PF00856">
    <property type="entry name" value="SET"/>
    <property type="match status" value="1"/>
</dbReference>
<dbReference type="CDD" id="cd20071">
    <property type="entry name" value="SET_SMYD"/>
    <property type="match status" value="1"/>
</dbReference>
<dbReference type="Gene3D" id="2.170.270.10">
    <property type="entry name" value="SET domain"/>
    <property type="match status" value="1"/>
</dbReference>
<dbReference type="InterPro" id="IPR001214">
    <property type="entry name" value="SET_dom"/>
</dbReference>
<proteinExistence type="predicted"/>
<evidence type="ECO:0000313" key="2">
    <source>
        <dbReference type="EMBL" id="PWW73475.1"/>
    </source>
</evidence>
<evidence type="ECO:0000259" key="1">
    <source>
        <dbReference type="Pfam" id="PF00856"/>
    </source>
</evidence>
<dbReference type="OrthoDB" id="265717at2759"/>
<dbReference type="InterPro" id="IPR046341">
    <property type="entry name" value="SET_dom_sf"/>
</dbReference>
<feature type="domain" description="SET" evidence="1">
    <location>
        <begin position="20"/>
        <end position="144"/>
    </location>
</feature>
<dbReference type="AlphaFoldDB" id="A0A317SGC8"/>
<evidence type="ECO:0000313" key="3">
    <source>
        <dbReference type="Proteomes" id="UP000246991"/>
    </source>
</evidence>
<comment type="caution">
    <text evidence="2">The sequence shown here is derived from an EMBL/GenBank/DDBJ whole genome shotgun (WGS) entry which is preliminary data.</text>
</comment>
<dbReference type="EMBL" id="PYWC01000079">
    <property type="protein sequence ID" value="PWW73475.1"/>
    <property type="molecule type" value="Genomic_DNA"/>
</dbReference>
<dbReference type="Proteomes" id="UP000246991">
    <property type="component" value="Unassembled WGS sequence"/>
</dbReference>
<organism evidence="2 3">
    <name type="scientific">Tuber magnatum</name>
    <name type="common">white Piedmont truffle</name>
    <dbReference type="NCBI Taxonomy" id="42249"/>
    <lineage>
        <taxon>Eukaryota</taxon>
        <taxon>Fungi</taxon>
        <taxon>Dikarya</taxon>
        <taxon>Ascomycota</taxon>
        <taxon>Pezizomycotina</taxon>
        <taxon>Pezizomycetes</taxon>
        <taxon>Pezizales</taxon>
        <taxon>Tuberaceae</taxon>
        <taxon>Tuber</taxon>
    </lineage>
</organism>
<gene>
    <name evidence="2" type="ORF">C7212DRAFT_347307</name>
</gene>
<reference evidence="2 3" key="1">
    <citation type="submission" date="2018-03" db="EMBL/GenBank/DDBJ databases">
        <title>Genomes of Pezizomycetes fungi and the evolution of truffles.</title>
        <authorList>
            <person name="Murat C."/>
            <person name="Payen T."/>
            <person name="Noel B."/>
            <person name="Kuo A."/>
            <person name="Martin F.M."/>
        </authorList>
    </citation>
    <scope>NUCLEOTIDE SEQUENCE [LARGE SCALE GENOMIC DNA]</scope>
    <source>
        <strain evidence="2">091103-1</strain>
    </source>
</reference>
<dbReference type="PANTHER" id="PTHR47332:SF4">
    <property type="entry name" value="SET DOMAIN-CONTAINING PROTEIN 5"/>
    <property type="match status" value="1"/>
</dbReference>
<dbReference type="PANTHER" id="PTHR47332">
    <property type="entry name" value="SET DOMAIN-CONTAINING PROTEIN 5"/>
    <property type="match status" value="1"/>
</dbReference>
<dbReference type="InterPro" id="IPR053185">
    <property type="entry name" value="SET_domain_protein"/>
</dbReference>
<protein>
    <recommendedName>
        <fullName evidence="1">SET domain-containing protein</fullName>
    </recommendedName>
</protein>